<gene>
    <name evidence="1" type="ORF">GAL1_45</name>
</gene>
<dbReference type="EMBL" id="KR053194">
    <property type="protein sequence ID" value="AKJ72060.1"/>
    <property type="molecule type" value="Genomic_DNA"/>
</dbReference>
<dbReference type="RefSeq" id="YP_009324437.1">
    <property type="nucleotide sequence ID" value="NC_031936.1"/>
</dbReference>
<evidence type="ECO:0000313" key="1">
    <source>
        <dbReference type="EMBL" id="AKJ72060.1"/>
    </source>
</evidence>
<sequence length="83" mass="9144">MSHMKLTESPAIQVDTCHGPVFLSLGVNSHGHLRVVVVGPGDERTDLHLTDMQARMLAMGLDDQARRIEHAYRPHLFTTEGAA</sequence>
<keyword evidence="2" id="KW-1185">Reference proteome</keyword>
<dbReference type="Proteomes" id="UP000201404">
    <property type="component" value="Genome"/>
</dbReference>
<name>A0A162E153_9CAUD</name>
<accession>A0A162E153</accession>
<dbReference type="OrthoDB" id="40836at10239"/>
<proteinExistence type="predicted"/>
<dbReference type="KEGG" id="vg:30309360"/>
<protein>
    <submittedName>
        <fullName evidence="1">Uncharacterized protein</fullName>
    </submittedName>
</protein>
<reference evidence="1 2" key="1">
    <citation type="submission" date="2015-04" db="EMBL/GenBank/DDBJ databases">
        <title>Locating and activating molecular 'time bombs': can Mycolata prophages be selectively induced en masse to biologically control activated sludge foaming?</title>
        <authorList>
            <person name="Dyson Z.A."/>
            <person name="Brown T.L."/>
            <person name="Farrar B."/>
            <person name="Doyle S."/>
            <person name="Tucci J."/>
            <person name="Seviour R.J."/>
            <person name="Petrovski S."/>
        </authorList>
    </citation>
    <scope>NUCLEOTIDE SEQUENCE [LARGE SCALE GENOMIC DNA]</scope>
</reference>
<evidence type="ECO:0000313" key="2">
    <source>
        <dbReference type="Proteomes" id="UP000201404"/>
    </source>
</evidence>
<dbReference type="GeneID" id="30309360"/>
<organism evidence="1 2">
    <name type="scientific">Gordonia phage GAL1</name>
    <dbReference type="NCBI Taxonomy" id="1647469"/>
    <lineage>
        <taxon>Viruses</taxon>
        <taxon>Duplodnaviria</taxon>
        <taxon>Heunggongvirae</taxon>
        <taxon>Uroviricota</taxon>
        <taxon>Caudoviricetes</taxon>
        <taxon>Galunavirus</taxon>
        <taxon>Galunavirus GAL1</taxon>
    </lineage>
</organism>